<reference evidence="1" key="1">
    <citation type="submission" date="2020-10" db="EMBL/GenBank/DDBJ databases">
        <authorList>
            <person name="Han B."/>
            <person name="Lu T."/>
            <person name="Zhao Q."/>
            <person name="Huang X."/>
            <person name="Zhao Y."/>
        </authorList>
    </citation>
    <scope>NUCLEOTIDE SEQUENCE</scope>
</reference>
<name>A0A811Q8R3_9POAL</name>
<comment type="caution">
    <text evidence="1">The sequence shown here is derived from an EMBL/GenBank/DDBJ whole genome shotgun (WGS) entry which is preliminary data.</text>
</comment>
<dbReference type="EMBL" id="CAJGYO010000009">
    <property type="protein sequence ID" value="CAD6254617.1"/>
    <property type="molecule type" value="Genomic_DNA"/>
</dbReference>
<dbReference type="AlphaFoldDB" id="A0A811Q8R3"/>
<dbReference type="Proteomes" id="UP000604825">
    <property type="component" value="Unassembled WGS sequence"/>
</dbReference>
<protein>
    <submittedName>
        <fullName evidence="1">Uncharacterized protein</fullName>
    </submittedName>
</protein>
<accession>A0A811Q8R3</accession>
<evidence type="ECO:0000313" key="1">
    <source>
        <dbReference type="EMBL" id="CAD6254617.1"/>
    </source>
</evidence>
<gene>
    <name evidence="1" type="ORF">NCGR_LOCUS38220</name>
</gene>
<organism evidence="1 2">
    <name type="scientific">Miscanthus lutarioriparius</name>
    <dbReference type="NCBI Taxonomy" id="422564"/>
    <lineage>
        <taxon>Eukaryota</taxon>
        <taxon>Viridiplantae</taxon>
        <taxon>Streptophyta</taxon>
        <taxon>Embryophyta</taxon>
        <taxon>Tracheophyta</taxon>
        <taxon>Spermatophyta</taxon>
        <taxon>Magnoliopsida</taxon>
        <taxon>Liliopsida</taxon>
        <taxon>Poales</taxon>
        <taxon>Poaceae</taxon>
        <taxon>PACMAD clade</taxon>
        <taxon>Panicoideae</taxon>
        <taxon>Andropogonodae</taxon>
        <taxon>Andropogoneae</taxon>
        <taxon>Saccharinae</taxon>
        <taxon>Miscanthus</taxon>
    </lineage>
</organism>
<proteinExistence type="predicted"/>
<evidence type="ECO:0000313" key="2">
    <source>
        <dbReference type="Proteomes" id="UP000604825"/>
    </source>
</evidence>
<keyword evidence="2" id="KW-1185">Reference proteome</keyword>
<sequence length="68" mass="7875">MVLLAKITRSQTVELYKWFPPMCSYRPGVYPREYSNYLMVDALGNLAAKVFINFTTKASPTNHIRTEM</sequence>